<reference evidence="2" key="2">
    <citation type="submission" date="2020-05" db="UniProtKB">
        <authorList>
            <consortium name="EnsemblMetazoa"/>
        </authorList>
    </citation>
    <scope>IDENTIFICATION</scope>
    <source>
        <strain evidence="2">IAEA</strain>
    </source>
</reference>
<accession>A0A1A9WJT0</accession>
<reference evidence="3" key="1">
    <citation type="submission" date="2014-03" db="EMBL/GenBank/DDBJ databases">
        <authorList>
            <person name="Aksoy S."/>
            <person name="Warren W."/>
            <person name="Wilson R.K."/>
        </authorList>
    </citation>
    <scope>NUCLEOTIDE SEQUENCE [LARGE SCALE GENOMIC DNA]</scope>
    <source>
        <strain evidence="3">IAEA</strain>
    </source>
</reference>
<proteinExistence type="predicted"/>
<evidence type="ECO:0000313" key="3">
    <source>
        <dbReference type="Proteomes" id="UP000091820"/>
    </source>
</evidence>
<feature type="signal peptide" evidence="1">
    <location>
        <begin position="1"/>
        <end position="17"/>
    </location>
</feature>
<evidence type="ECO:0000313" key="2">
    <source>
        <dbReference type="EnsemblMetazoa" id="GBRI022282-PA"/>
    </source>
</evidence>
<dbReference type="Proteomes" id="UP000091820">
    <property type="component" value="Unassembled WGS sequence"/>
</dbReference>
<dbReference type="InterPro" id="IPR006631">
    <property type="entry name" value="DM4_12"/>
</dbReference>
<dbReference type="AlphaFoldDB" id="A0A1A9WJT0"/>
<keyword evidence="3" id="KW-1185">Reference proteome</keyword>
<keyword evidence="1" id="KW-0732">Signal</keyword>
<dbReference type="Pfam" id="PF07841">
    <property type="entry name" value="DM4_12"/>
    <property type="match status" value="1"/>
</dbReference>
<dbReference type="EnsemblMetazoa" id="GBRI022282-RA">
    <property type="protein sequence ID" value="GBRI022282-PA"/>
    <property type="gene ID" value="GBRI022282"/>
</dbReference>
<dbReference type="PANTHER" id="PTHR21398">
    <property type="entry name" value="AGAP007094-PA"/>
    <property type="match status" value="1"/>
</dbReference>
<feature type="chain" id="PRO_5008400464" evidence="1">
    <location>
        <begin position="18"/>
        <end position="180"/>
    </location>
</feature>
<protein>
    <submittedName>
        <fullName evidence="2">Uncharacterized protein</fullName>
    </submittedName>
</protein>
<evidence type="ECO:0000256" key="1">
    <source>
        <dbReference type="SAM" id="SignalP"/>
    </source>
</evidence>
<dbReference type="PANTHER" id="PTHR21398:SF11">
    <property type="entry name" value="HDC15381-RELATED"/>
    <property type="match status" value="1"/>
</dbReference>
<sequence>MNFIKLILILFIKFMITNEISKNGRALGKLVVGTNFTGNLMHYHKKRSLIFENGGIIKLIIGPVTAVPLEDLYNWRSLICLYNLHIGEYVIPTKPIYQWEKWNDNESKSFKKSKSINRKTLNNRQPDNTRELCYTALEYFINLHTNQQNGRECLLRLICENSQIKYHIGLFAEILNTILT</sequence>
<organism evidence="2 3">
    <name type="scientific">Glossina brevipalpis</name>
    <dbReference type="NCBI Taxonomy" id="37001"/>
    <lineage>
        <taxon>Eukaryota</taxon>
        <taxon>Metazoa</taxon>
        <taxon>Ecdysozoa</taxon>
        <taxon>Arthropoda</taxon>
        <taxon>Hexapoda</taxon>
        <taxon>Insecta</taxon>
        <taxon>Pterygota</taxon>
        <taxon>Neoptera</taxon>
        <taxon>Endopterygota</taxon>
        <taxon>Diptera</taxon>
        <taxon>Brachycera</taxon>
        <taxon>Muscomorpha</taxon>
        <taxon>Hippoboscoidea</taxon>
        <taxon>Glossinidae</taxon>
        <taxon>Glossina</taxon>
    </lineage>
</organism>
<name>A0A1A9WJT0_9MUSC</name>
<dbReference type="VEuPathDB" id="VectorBase:GBRI022282"/>